<gene>
    <name evidence="2" type="ORF">R4Z09_21555</name>
</gene>
<proteinExistence type="predicted"/>
<organism evidence="2 3">
    <name type="scientific">Niallia oryzisoli</name>
    <dbReference type="NCBI Taxonomy" id="1737571"/>
    <lineage>
        <taxon>Bacteria</taxon>
        <taxon>Bacillati</taxon>
        <taxon>Bacillota</taxon>
        <taxon>Bacilli</taxon>
        <taxon>Bacillales</taxon>
        <taxon>Bacillaceae</taxon>
        <taxon>Niallia</taxon>
    </lineage>
</organism>
<accession>A0ABZ2CD16</accession>
<dbReference type="RefSeq" id="WP_338448781.1">
    <property type="nucleotide sequence ID" value="NZ_CP137640.1"/>
</dbReference>
<keyword evidence="3" id="KW-1185">Reference proteome</keyword>
<reference evidence="2 3" key="1">
    <citation type="submission" date="2023-10" db="EMBL/GenBank/DDBJ databases">
        <title>Niallia locisalis sp.nov. isolated from a salt pond sample.</title>
        <authorList>
            <person name="Li X.-J."/>
            <person name="Dong L."/>
        </authorList>
    </citation>
    <scope>NUCLEOTIDE SEQUENCE [LARGE SCALE GENOMIC DNA]</scope>
    <source>
        <strain evidence="2 3">DSM 29761</strain>
    </source>
</reference>
<protein>
    <submittedName>
        <fullName evidence="2">Uncharacterized protein</fullName>
    </submittedName>
</protein>
<feature type="compositionally biased region" description="Polar residues" evidence="1">
    <location>
        <begin position="28"/>
        <end position="43"/>
    </location>
</feature>
<dbReference type="EMBL" id="CP137640">
    <property type="protein sequence ID" value="WVX79850.1"/>
    <property type="molecule type" value="Genomic_DNA"/>
</dbReference>
<evidence type="ECO:0000313" key="2">
    <source>
        <dbReference type="EMBL" id="WVX79850.1"/>
    </source>
</evidence>
<feature type="region of interest" description="Disordered" evidence="1">
    <location>
        <begin position="22"/>
        <end position="52"/>
    </location>
</feature>
<evidence type="ECO:0000256" key="1">
    <source>
        <dbReference type="SAM" id="MobiDB-lite"/>
    </source>
</evidence>
<sequence length="52" mass="5685">MKSQRIPEHKLNYTTTVDQALDNMESKPVSNPLTTGNSKTSEAATAHANEVK</sequence>
<dbReference type="Proteomes" id="UP001357223">
    <property type="component" value="Chromosome"/>
</dbReference>
<evidence type="ECO:0000313" key="3">
    <source>
        <dbReference type="Proteomes" id="UP001357223"/>
    </source>
</evidence>
<name>A0ABZ2CD16_9BACI</name>